<feature type="chain" id="PRO_5045986014" evidence="1">
    <location>
        <begin position="28"/>
        <end position="127"/>
    </location>
</feature>
<sequence>MSLRSFFRFIVLLALLLVGHFATRAQSALPATSFNKTTTGFGDPESMDPRYASASELQQLQEQVQNLTQAYSNLVEQYNEHLASLKAVQSTSQPKAIRVGKVAKSNTITRNSTWRAAPPAHVEAAEL</sequence>
<evidence type="ECO:0000256" key="1">
    <source>
        <dbReference type="SAM" id="SignalP"/>
    </source>
</evidence>
<comment type="caution">
    <text evidence="2">The sequence shown here is derived from an EMBL/GenBank/DDBJ whole genome shotgun (WGS) entry which is preliminary data.</text>
</comment>
<dbReference type="Proteomes" id="UP001500454">
    <property type="component" value="Unassembled WGS sequence"/>
</dbReference>
<dbReference type="RefSeq" id="WP_345223414.1">
    <property type="nucleotide sequence ID" value="NZ_BAABHA010000004.1"/>
</dbReference>
<proteinExistence type="predicted"/>
<feature type="signal peptide" evidence="1">
    <location>
        <begin position="1"/>
        <end position="27"/>
    </location>
</feature>
<keyword evidence="1" id="KW-0732">Signal</keyword>
<accession>A0ABP8IYE9</accession>
<reference evidence="3" key="1">
    <citation type="journal article" date="2019" name="Int. J. Syst. Evol. Microbiol.">
        <title>The Global Catalogue of Microorganisms (GCM) 10K type strain sequencing project: providing services to taxonomists for standard genome sequencing and annotation.</title>
        <authorList>
            <consortium name="The Broad Institute Genomics Platform"/>
            <consortium name="The Broad Institute Genome Sequencing Center for Infectious Disease"/>
            <person name="Wu L."/>
            <person name="Ma J."/>
        </authorList>
    </citation>
    <scope>NUCLEOTIDE SEQUENCE [LARGE SCALE GENOMIC DNA]</scope>
    <source>
        <strain evidence="3">JCM 17924</strain>
    </source>
</reference>
<protein>
    <submittedName>
        <fullName evidence="2">Uncharacterized protein</fullName>
    </submittedName>
</protein>
<gene>
    <name evidence="2" type="ORF">GCM10023186_18000</name>
</gene>
<organism evidence="2 3">
    <name type="scientific">Hymenobacter koreensis</name>
    <dbReference type="NCBI Taxonomy" id="1084523"/>
    <lineage>
        <taxon>Bacteria</taxon>
        <taxon>Pseudomonadati</taxon>
        <taxon>Bacteroidota</taxon>
        <taxon>Cytophagia</taxon>
        <taxon>Cytophagales</taxon>
        <taxon>Hymenobacteraceae</taxon>
        <taxon>Hymenobacter</taxon>
    </lineage>
</organism>
<name>A0ABP8IYE9_9BACT</name>
<evidence type="ECO:0000313" key="3">
    <source>
        <dbReference type="Proteomes" id="UP001500454"/>
    </source>
</evidence>
<evidence type="ECO:0000313" key="2">
    <source>
        <dbReference type="EMBL" id="GAA4380041.1"/>
    </source>
</evidence>
<keyword evidence="3" id="KW-1185">Reference proteome</keyword>
<dbReference type="EMBL" id="BAABHA010000004">
    <property type="protein sequence ID" value="GAA4380041.1"/>
    <property type="molecule type" value="Genomic_DNA"/>
</dbReference>